<dbReference type="SUPFAM" id="SSF46938">
    <property type="entry name" value="CRAL/TRIO N-terminal domain"/>
    <property type="match status" value="1"/>
</dbReference>
<dbReference type="PANTHER" id="PTHR10174">
    <property type="entry name" value="ALPHA-TOCOPHEROL TRANSFER PROTEIN-RELATED"/>
    <property type="match status" value="1"/>
</dbReference>
<gene>
    <name evidence="2" type="primary">LOC131804542</name>
</gene>
<organism evidence="1 2">
    <name type="scientific">Musca domestica</name>
    <name type="common">House fly</name>
    <dbReference type="NCBI Taxonomy" id="7370"/>
    <lineage>
        <taxon>Eukaryota</taxon>
        <taxon>Metazoa</taxon>
        <taxon>Ecdysozoa</taxon>
        <taxon>Arthropoda</taxon>
        <taxon>Hexapoda</taxon>
        <taxon>Insecta</taxon>
        <taxon>Pterygota</taxon>
        <taxon>Neoptera</taxon>
        <taxon>Endopterygota</taxon>
        <taxon>Diptera</taxon>
        <taxon>Brachycera</taxon>
        <taxon>Muscomorpha</taxon>
        <taxon>Muscoidea</taxon>
        <taxon>Muscidae</taxon>
        <taxon>Musca</taxon>
    </lineage>
</organism>
<evidence type="ECO:0000313" key="2">
    <source>
        <dbReference type="RefSeq" id="XP_058983540.1"/>
    </source>
</evidence>
<sequence length="123" mass="14604">MPQIKPLPAELQKIAIAELGEVPSRIDKYLEDFREWIELQPHLRVRTDDQYLIQFLRGSKYSLEKAKQKLTYTCVIKTKFPKMFCLTNIDDLGFRKMINPGSLLPLTNNSPYYEKYWESCREQ</sequence>
<evidence type="ECO:0000313" key="1">
    <source>
        <dbReference type="Proteomes" id="UP001652621"/>
    </source>
</evidence>
<accession>A0ABM3VCM0</accession>
<dbReference type="PANTHER" id="PTHR10174:SF216">
    <property type="entry name" value="CRAL-TRIO DOMAIN-CONTAINING PROTEIN-RELATED"/>
    <property type="match status" value="1"/>
</dbReference>
<reference evidence="2" key="1">
    <citation type="submission" date="2025-08" db="UniProtKB">
        <authorList>
            <consortium name="RefSeq"/>
        </authorList>
    </citation>
    <scope>IDENTIFICATION</scope>
    <source>
        <strain evidence="2">Aabys</strain>
        <tissue evidence="2">Whole body</tissue>
    </source>
</reference>
<keyword evidence="1" id="KW-1185">Reference proteome</keyword>
<dbReference type="RefSeq" id="XP_058983540.1">
    <property type="nucleotide sequence ID" value="XM_059127557.1"/>
</dbReference>
<dbReference type="Proteomes" id="UP001652621">
    <property type="component" value="Unplaced"/>
</dbReference>
<dbReference type="Gene3D" id="1.10.8.20">
    <property type="entry name" value="N-terminal domain of phosphatidylinositol transfer protein sec14p"/>
    <property type="match status" value="1"/>
</dbReference>
<proteinExistence type="predicted"/>
<protein>
    <submittedName>
        <fullName evidence="2">Uncharacterized protein LOC131804542</fullName>
    </submittedName>
</protein>
<name>A0ABM3VCM0_MUSDO</name>
<dbReference type="GeneID" id="131804542"/>
<dbReference type="InterPro" id="IPR036273">
    <property type="entry name" value="CRAL/TRIO_N_dom_sf"/>
</dbReference>